<dbReference type="EMBL" id="JACYWE010000002">
    <property type="protein sequence ID" value="MBD8505693.1"/>
    <property type="molecule type" value="Genomic_DNA"/>
</dbReference>
<protein>
    <submittedName>
        <fullName evidence="3">DUF2236 domain-containing protein</fullName>
    </submittedName>
</protein>
<dbReference type="PANTHER" id="PTHR36151:SF3">
    <property type="entry name" value="ER-BOUND OXYGENASE MPAB_MPAB'_RUBBER OXYGENASE CATALYTIC DOMAIN-CONTAINING PROTEIN"/>
    <property type="match status" value="1"/>
</dbReference>
<evidence type="ECO:0000259" key="2">
    <source>
        <dbReference type="Pfam" id="PF09995"/>
    </source>
</evidence>
<evidence type="ECO:0000313" key="4">
    <source>
        <dbReference type="Proteomes" id="UP000642993"/>
    </source>
</evidence>
<keyword evidence="4" id="KW-1185">Reference proteome</keyword>
<proteinExistence type="predicted"/>
<dbReference type="RefSeq" id="WP_192038168.1">
    <property type="nucleotide sequence ID" value="NZ_JACYWE010000002.1"/>
</dbReference>
<comment type="caution">
    <text evidence="3">The sequence shown here is derived from an EMBL/GenBank/DDBJ whole genome shotgun (WGS) entry which is preliminary data.</text>
</comment>
<name>A0A927JAT2_9ACTN</name>
<dbReference type="Pfam" id="PF09995">
    <property type="entry name" value="MPAB_Lcp_cat"/>
    <property type="match status" value="1"/>
</dbReference>
<accession>A0A927JAT2</accession>
<dbReference type="PANTHER" id="PTHR36151">
    <property type="entry name" value="BLR2777 PROTEIN"/>
    <property type="match status" value="1"/>
</dbReference>
<organism evidence="3 4">
    <name type="scientific">Lolliginicoccus lacisalsi</name>
    <dbReference type="NCBI Taxonomy" id="2742202"/>
    <lineage>
        <taxon>Bacteria</taxon>
        <taxon>Bacillati</taxon>
        <taxon>Actinomycetota</taxon>
        <taxon>Actinomycetes</taxon>
        <taxon>Mycobacteriales</taxon>
        <taxon>Hoyosellaceae</taxon>
        <taxon>Lolliginicoccus</taxon>
    </lineage>
</organism>
<evidence type="ECO:0000313" key="3">
    <source>
        <dbReference type="EMBL" id="MBD8505693.1"/>
    </source>
</evidence>
<evidence type="ECO:0000256" key="1">
    <source>
        <dbReference type="SAM" id="MobiDB-lite"/>
    </source>
</evidence>
<reference evidence="3" key="1">
    <citation type="submission" date="2020-09" db="EMBL/GenBank/DDBJ databases">
        <title>Hoyosella lacisalsi sp. nov., a halotolerant actinobacterium isolated from soil of Lake Gudzhirganskoe.</title>
        <authorList>
            <person name="Yang Q."/>
            <person name="Guo P.Y."/>
            <person name="Liu S.W."/>
            <person name="Li F.N."/>
            <person name="Sun C.H."/>
        </authorList>
    </citation>
    <scope>NUCLEOTIDE SEQUENCE</scope>
    <source>
        <strain evidence="3">G463</strain>
    </source>
</reference>
<dbReference type="InterPro" id="IPR018713">
    <property type="entry name" value="MPAB/Lcp_cat_dom"/>
</dbReference>
<feature type="domain" description="ER-bound oxygenase mpaB/mpaB'/Rubber oxygenase catalytic" evidence="2">
    <location>
        <begin position="30"/>
        <end position="252"/>
    </location>
</feature>
<dbReference type="GO" id="GO:0016491">
    <property type="term" value="F:oxidoreductase activity"/>
    <property type="evidence" value="ECO:0007669"/>
    <property type="project" value="InterPro"/>
</dbReference>
<gene>
    <name evidence="3" type="ORF">HT102_04230</name>
</gene>
<dbReference type="AlphaFoldDB" id="A0A927JAT2"/>
<sequence length="359" mass="40226">MLGIKTRAALREEFAPHADYGFFGPGSVAWKVWSHPTSYILGFARAVTIEHLDPNLAAAVVQAGGVRYRPHTRYGRTMRYFALVAFGATEPTAKAADVLVKIHSKAIGNDPVTGSTYDANKPSSQLWIHMTAWHSILYCYEKFGPGRLSPHEEAQFWEECARAAELQTIDPATVPRTREDVIRYFEDWRPHLAASEAAQDMVHFILGLDVALPPDMPAWQKRAMSPMLYVLRHGIISPYPQYMRQMCGLRQGPLLDMLIVPPNKIFHAAMHRSINLSMLLMRMIAPAALEIAMPVLLDIPADNPITMTPREAQAKYGYELPVHAHQDLRARQHDRVFAKGEAPSDEGLIESEQHIGAMS</sequence>
<dbReference type="Proteomes" id="UP000642993">
    <property type="component" value="Unassembled WGS sequence"/>
</dbReference>
<feature type="region of interest" description="Disordered" evidence="1">
    <location>
        <begin position="340"/>
        <end position="359"/>
    </location>
</feature>